<keyword evidence="5" id="KW-1185">Reference proteome</keyword>
<dbReference type="KEGG" id="aak:AA2016_2280"/>
<dbReference type="Pfam" id="PF09588">
    <property type="entry name" value="YqaJ"/>
    <property type="match status" value="1"/>
</dbReference>
<organism evidence="2 4">
    <name type="scientific">Aminobacter aminovorans</name>
    <name type="common">Chelatobacter heintzii</name>
    <dbReference type="NCBI Taxonomy" id="83263"/>
    <lineage>
        <taxon>Bacteria</taxon>
        <taxon>Pseudomonadati</taxon>
        <taxon>Pseudomonadota</taxon>
        <taxon>Alphaproteobacteria</taxon>
        <taxon>Hyphomicrobiales</taxon>
        <taxon>Phyllobacteriaceae</taxon>
        <taxon>Aminobacter</taxon>
    </lineage>
</organism>
<protein>
    <submittedName>
        <fullName evidence="2 3">Endonuclease</fullName>
    </submittedName>
</protein>
<dbReference type="RefSeq" id="WP_169808320.1">
    <property type="nucleotide sequence ID" value="NZ_CP015005.1"/>
</dbReference>
<dbReference type="EMBL" id="JACICB010000007">
    <property type="protein sequence ID" value="MBB3705809.1"/>
    <property type="molecule type" value="Genomic_DNA"/>
</dbReference>
<keyword evidence="2" id="KW-0255">Endonuclease</keyword>
<evidence type="ECO:0000313" key="2">
    <source>
        <dbReference type="EMBL" id="AMS41208.1"/>
    </source>
</evidence>
<dbReference type="Proteomes" id="UP000577697">
    <property type="component" value="Unassembled WGS sequence"/>
</dbReference>
<dbReference type="GO" id="GO:0004519">
    <property type="term" value="F:endonuclease activity"/>
    <property type="evidence" value="ECO:0007669"/>
    <property type="project" value="UniProtKB-KW"/>
</dbReference>
<keyword evidence="2" id="KW-0378">Hydrolase</keyword>
<dbReference type="AlphaFoldDB" id="A0AAC8YMT3"/>
<dbReference type="InterPro" id="IPR019080">
    <property type="entry name" value="YqaJ_viral_recombinase"/>
</dbReference>
<dbReference type="SUPFAM" id="SSF52980">
    <property type="entry name" value="Restriction endonuclease-like"/>
    <property type="match status" value="1"/>
</dbReference>
<keyword evidence="2" id="KW-0540">Nuclease</keyword>
<accession>A0AAC8YMT3</accession>
<reference evidence="2 4" key="1">
    <citation type="submission" date="2016-03" db="EMBL/GenBank/DDBJ databases">
        <title>Complete genome of Aminobacter aminovorans KCTC 2477.</title>
        <authorList>
            <person name="Kim K.M."/>
        </authorList>
    </citation>
    <scope>NUCLEOTIDE SEQUENCE [LARGE SCALE GENOMIC DNA]</scope>
    <source>
        <strain evidence="2 4">KCTC 2477</strain>
    </source>
</reference>
<dbReference type="EMBL" id="CP015005">
    <property type="protein sequence ID" value="AMS41208.1"/>
    <property type="molecule type" value="Genomic_DNA"/>
</dbReference>
<evidence type="ECO:0000259" key="1">
    <source>
        <dbReference type="Pfam" id="PF09588"/>
    </source>
</evidence>
<sequence length="317" mass="35868">MTIQIIRPADRTAWLAARSNDVTASVAGTLFGIDPYRTPYELWAEKTGRLSPDEEESEAMERGNLMEPVAVEMVRRRYPEWTVTYENDRAYYRDPDRRIGATPDAFLVRPDRYGTGNMQIKTVSQDAFEKYWLDPDSGEVVPPLWIAVQTITEARLTGCPWACVALVVLTVRGTLKLHVIDIPIVLKLWNRLVEKVGLFWAMVESGQEPEPDWQRDGSVVLDVYRNSEPDRRDLTGRDDINDLAGRYVEAKAIAAENTAIADRIRPQIIHALGTAEIGQTTNWQISARTSVRTGDFGEPIKTRVLRVKPQEIHSGSF</sequence>
<reference evidence="3 5" key="2">
    <citation type="submission" date="2020-08" db="EMBL/GenBank/DDBJ databases">
        <title>Genomic Encyclopedia of Type Strains, Phase IV (KMG-IV): sequencing the most valuable type-strain genomes for metagenomic binning, comparative biology and taxonomic classification.</title>
        <authorList>
            <person name="Goeker M."/>
        </authorList>
    </citation>
    <scope>NUCLEOTIDE SEQUENCE [LARGE SCALE GENOMIC DNA]</scope>
    <source>
        <strain evidence="3 5">DSM 10368</strain>
    </source>
</reference>
<name>A0AAC8YMT3_AMIAI</name>
<feature type="domain" description="YqaJ viral recombinase" evidence="1">
    <location>
        <begin position="14"/>
        <end position="150"/>
    </location>
</feature>
<dbReference type="InterPro" id="IPR011335">
    <property type="entry name" value="Restrct_endonuc-II-like"/>
</dbReference>
<evidence type="ECO:0000313" key="5">
    <source>
        <dbReference type="Proteomes" id="UP000577697"/>
    </source>
</evidence>
<dbReference type="Proteomes" id="UP000075755">
    <property type="component" value="Chromosome"/>
</dbReference>
<dbReference type="Gene3D" id="3.90.320.10">
    <property type="match status" value="1"/>
</dbReference>
<dbReference type="InterPro" id="IPR011604">
    <property type="entry name" value="PDDEXK-like_dom_sf"/>
</dbReference>
<evidence type="ECO:0000313" key="3">
    <source>
        <dbReference type="EMBL" id="MBB3705809.1"/>
    </source>
</evidence>
<gene>
    <name evidence="2" type="ORF">AA2016_2280</name>
    <name evidence="3" type="ORF">FHS67_002128</name>
</gene>
<evidence type="ECO:0000313" key="4">
    <source>
        <dbReference type="Proteomes" id="UP000075755"/>
    </source>
</evidence>
<proteinExistence type="predicted"/>